<dbReference type="InterPro" id="IPR020550">
    <property type="entry name" value="Inositol_monophosphatase_CS"/>
</dbReference>
<dbReference type="InterPro" id="IPR033942">
    <property type="entry name" value="IMPase"/>
</dbReference>
<evidence type="ECO:0000256" key="4">
    <source>
        <dbReference type="ARBA" id="ARBA00022723"/>
    </source>
</evidence>
<dbReference type="Proteomes" id="UP001562354">
    <property type="component" value="Unassembled WGS sequence"/>
</dbReference>
<evidence type="ECO:0000313" key="9">
    <source>
        <dbReference type="Proteomes" id="UP001562354"/>
    </source>
</evidence>
<organism evidence="8 9">
    <name type="scientific">Neodothiora populina</name>
    <dbReference type="NCBI Taxonomy" id="2781224"/>
    <lineage>
        <taxon>Eukaryota</taxon>
        <taxon>Fungi</taxon>
        <taxon>Dikarya</taxon>
        <taxon>Ascomycota</taxon>
        <taxon>Pezizomycotina</taxon>
        <taxon>Dothideomycetes</taxon>
        <taxon>Dothideomycetidae</taxon>
        <taxon>Dothideales</taxon>
        <taxon>Dothioraceae</taxon>
        <taxon>Neodothiora</taxon>
    </lineage>
</organism>
<keyword evidence="6 7" id="KW-0460">Magnesium</keyword>
<dbReference type="Pfam" id="PF00459">
    <property type="entry name" value="Inositol_P"/>
    <property type="match status" value="1"/>
</dbReference>
<dbReference type="PRINTS" id="PR00377">
    <property type="entry name" value="IMPHPHTASES"/>
</dbReference>
<accession>A0ABR3PNV1</accession>
<comment type="cofactor">
    <cofactor evidence="2 7">
        <name>Mg(2+)</name>
        <dbReference type="ChEBI" id="CHEBI:18420"/>
    </cofactor>
</comment>
<sequence>MSNVNLQEVHDFLILVAKKAGHMITSAKPTTSSSGEKKNSVDLVTETDQAVEKMVTESVKEKYPDFQFMGEETYKPGDRLTSAPTFIVDPIDGTTNFCHGYPYVSISLGLAIDLKPVVGIVYNPFTGTLYSGILGQGSFLTDQFHDHVRLPLKDPEPLSGLDKAQIAVEWGSDRSGNDYDVKVNTFRKLCASKEDGGAMVHSLRSLGSAALNLCAVASGHIDIYWEAGCWAWDVCAGWVILTEAGGEIVDANKGNWKPRIDDRRYLAVRKGHGQKEIVEEFWNNVQGKLEVGL</sequence>
<evidence type="ECO:0000256" key="3">
    <source>
        <dbReference type="ARBA" id="ARBA00009759"/>
    </source>
</evidence>
<dbReference type="PROSITE" id="PS00630">
    <property type="entry name" value="IMP_2"/>
    <property type="match status" value="1"/>
</dbReference>
<name>A0ABR3PNV1_9PEZI</name>
<evidence type="ECO:0000256" key="2">
    <source>
        <dbReference type="ARBA" id="ARBA00001946"/>
    </source>
</evidence>
<dbReference type="EMBL" id="JBFMKM010000003">
    <property type="protein sequence ID" value="KAL1311219.1"/>
    <property type="molecule type" value="Genomic_DNA"/>
</dbReference>
<evidence type="ECO:0000256" key="5">
    <source>
        <dbReference type="ARBA" id="ARBA00022801"/>
    </source>
</evidence>
<evidence type="ECO:0000256" key="7">
    <source>
        <dbReference type="RuleBase" id="RU364068"/>
    </source>
</evidence>
<dbReference type="InterPro" id="IPR020583">
    <property type="entry name" value="Inositol_monoP_metal-BS"/>
</dbReference>
<evidence type="ECO:0000256" key="1">
    <source>
        <dbReference type="ARBA" id="ARBA00001033"/>
    </source>
</evidence>
<gene>
    <name evidence="8" type="ORF">AAFC00_001410</name>
</gene>
<dbReference type="PROSITE" id="PS00629">
    <property type="entry name" value="IMP_1"/>
    <property type="match status" value="1"/>
</dbReference>
<proteinExistence type="inferred from homology"/>
<dbReference type="CDD" id="cd01639">
    <property type="entry name" value="IMPase"/>
    <property type="match status" value="1"/>
</dbReference>
<keyword evidence="5 7" id="KW-0378">Hydrolase</keyword>
<comment type="similarity">
    <text evidence="3 7">Belongs to the inositol monophosphatase superfamily.</text>
</comment>
<evidence type="ECO:0000313" key="8">
    <source>
        <dbReference type="EMBL" id="KAL1311219.1"/>
    </source>
</evidence>
<dbReference type="PANTHER" id="PTHR20854:SF4">
    <property type="entry name" value="INOSITOL-1-MONOPHOSPHATASE-RELATED"/>
    <property type="match status" value="1"/>
</dbReference>
<dbReference type="RefSeq" id="XP_069204068.1">
    <property type="nucleotide sequence ID" value="XM_069347921.1"/>
</dbReference>
<comment type="pathway">
    <text evidence="7">Polyol metabolism; myo-inositol biosynthesis; myo-inositol from D-glucose 6-phosphate: step 2/2.</text>
</comment>
<dbReference type="Gene3D" id="3.30.540.10">
    <property type="entry name" value="Fructose-1,6-Bisphosphatase, subunit A, domain 1"/>
    <property type="match status" value="1"/>
</dbReference>
<dbReference type="InterPro" id="IPR000760">
    <property type="entry name" value="Inositol_monophosphatase-like"/>
</dbReference>
<evidence type="ECO:0000256" key="6">
    <source>
        <dbReference type="ARBA" id="ARBA00022842"/>
    </source>
</evidence>
<keyword evidence="4 7" id="KW-0479">Metal-binding</keyword>
<reference evidence="8 9" key="1">
    <citation type="submission" date="2024-07" db="EMBL/GenBank/DDBJ databases">
        <title>Draft sequence of the Neodothiora populina.</title>
        <authorList>
            <person name="Drown D.D."/>
            <person name="Schuette U.S."/>
            <person name="Buechlein A.B."/>
            <person name="Rusch D.R."/>
            <person name="Winton L.W."/>
            <person name="Adams G.A."/>
        </authorList>
    </citation>
    <scope>NUCLEOTIDE SEQUENCE [LARGE SCALE GENOMIC DNA]</scope>
    <source>
        <strain evidence="8 9">CPC 39397</strain>
    </source>
</reference>
<dbReference type="GeneID" id="95975113"/>
<comment type="caution">
    <text evidence="8">The sequence shown here is derived from an EMBL/GenBank/DDBJ whole genome shotgun (WGS) entry which is preliminary data.</text>
</comment>
<dbReference type="PANTHER" id="PTHR20854">
    <property type="entry name" value="INOSITOL MONOPHOSPHATASE"/>
    <property type="match status" value="1"/>
</dbReference>
<dbReference type="SUPFAM" id="SSF56655">
    <property type="entry name" value="Carbohydrate phosphatase"/>
    <property type="match status" value="1"/>
</dbReference>
<protein>
    <recommendedName>
        <fullName evidence="7">Inositol-1-monophosphatase</fullName>
        <ecNumber evidence="7">3.1.3.25</ecNumber>
    </recommendedName>
</protein>
<comment type="catalytic activity">
    <reaction evidence="1 7">
        <text>a myo-inositol phosphate + H2O = myo-inositol + phosphate</text>
        <dbReference type="Rhea" id="RHEA:24056"/>
        <dbReference type="ChEBI" id="CHEBI:15377"/>
        <dbReference type="ChEBI" id="CHEBI:17268"/>
        <dbReference type="ChEBI" id="CHEBI:43474"/>
        <dbReference type="ChEBI" id="CHEBI:84139"/>
        <dbReference type="EC" id="3.1.3.25"/>
    </reaction>
</comment>
<dbReference type="EC" id="3.1.3.25" evidence="7"/>
<keyword evidence="9" id="KW-1185">Reference proteome</keyword>
<dbReference type="Gene3D" id="3.40.190.80">
    <property type="match status" value="1"/>
</dbReference>